<evidence type="ECO:0000313" key="2">
    <source>
        <dbReference type="EMBL" id="MDR6100988.1"/>
    </source>
</evidence>
<dbReference type="Gene3D" id="3.30.930.30">
    <property type="match status" value="1"/>
</dbReference>
<organism evidence="2 3">
    <name type="scientific">Agrobacterium larrymoorei</name>
    <dbReference type="NCBI Taxonomy" id="160699"/>
    <lineage>
        <taxon>Bacteria</taxon>
        <taxon>Pseudomonadati</taxon>
        <taxon>Pseudomonadota</taxon>
        <taxon>Alphaproteobacteria</taxon>
        <taxon>Hyphomicrobiales</taxon>
        <taxon>Rhizobiaceae</taxon>
        <taxon>Rhizobium/Agrobacterium group</taxon>
        <taxon>Agrobacterium</taxon>
    </lineage>
</organism>
<proteinExistence type="predicted"/>
<dbReference type="Proteomes" id="UP001255601">
    <property type="component" value="Unassembled WGS sequence"/>
</dbReference>
<dbReference type="RefSeq" id="WP_309770648.1">
    <property type="nucleotide sequence ID" value="NZ_JAVIZC010000001.1"/>
</dbReference>
<protein>
    <recommendedName>
        <fullName evidence="4">Mob protein</fullName>
    </recommendedName>
</protein>
<evidence type="ECO:0000313" key="3">
    <source>
        <dbReference type="Proteomes" id="UP001255601"/>
    </source>
</evidence>
<comment type="caution">
    <text evidence="2">The sequence shown here is derived from an EMBL/GenBank/DDBJ whole genome shotgun (WGS) entry which is preliminary data.</text>
</comment>
<accession>A0AAJ2ES04</accession>
<evidence type="ECO:0008006" key="4">
    <source>
        <dbReference type="Google" id="ProtNLM"/>
    </source>
</evidence>
<dbReference type="EMBL" id="JAVIZC010000001">
    <property type="protein sequence ID" value="MDR6100988.1"/>
    <property type="molecule type" value="Genomic_DNA"/>
</dbReference>
<evidence type="ECO:0000256" key="1">
    <source>
        <dbReference type="SAM" id="MobiDB-lite"/>
    </source>
</evidence>
<name>A0AAJ2ES04_9HYPH</name>
<sequence>MHDTFTSIAVTSIKGRNTSFIFEEARRDFAACLHVEAPRPPVVVYGVDIDRVEAMHDAAAADARTVPKGGKERRVRQDQHTLMTVVASHPLTMEEVAADPAKRAEAERWEAMTVDWLRGLYGEGLVSVVRHEDESRWHVHAYILPRDREMKAACLHPGLVAKAEIIAAGRGGTRGPPRRSGENRRGRA</sequence>
<feature type="compositionally biased region" description="Basic and acidic residues" evidence="1">
    <location>
        <begin position="179"/>
        <end position="188"/>
    </location>
</feature>
<feature type="region of interest" description="Disordered" evidence="1">
    <location>
        <begin position="169"/>
        <end position="188"/>
    </location>
</feature>
<dbReference type="AlphaFoldDB" id="A0AAJ2ES04"/>
<gene>
    <name evidence="2" type="ORF">QE369_001166</name>
</gene>
<reference evidence="2" key="1">
    <citation type="submission" date="2023-08" db="EMBL/GenBank/DDBJ databases">
        <title>Functional and genomic diversity of the sorghum phyllosphere microbiome.</title>
        <authorList>
            <person name="Shade A."/>
        </authorList>
    </citation>
    <scope>NUCLEOTIDE SEQUENCE</scope>
    <source>
        <strain evidence="2">SORGH_AS_0974</strain>
    </source>
</reference>